<protein>
    <submittedName>
        <fullName evidence="1">Tetratricopeptide repeat protein</fullName>
    </submittedName>
</protein>
<dbReference type="PANTHER" id="PTHR26312">
    <property type="entry name" value="TETRATRICOPEPTIDE REPEAT PROTEIN 5"/>
    <property type="match status" value="1"/>
</dbReference>
<proteinExistence type="predicted"/>
<dbReference type="Pfam" id="PF14559">
    <property type="entry name" value="TPR_19"/>
    <property type="match status" value="1"/>
</dbReference>
<accession>A0A508A0M7</accession>
<dbReference type="Gene3D" id="1.25.40.10">
    <property type="entry name" value="Tetratricopeptide repeat domain"/>
    <property type="match status" value="1"/>
</dbReference>
<dbReference type="EMBL" id="VICB01000018">
    <property type="protein sequence ID" value="TQD42253.1"/>
    <property type="molecule type" value="Genomic_DNA"/>
</dbReference>
<organism evidence="1 2">
    <name type="scientific">Actinomyces johnsonii</name>
    <dbReference type="NCBI Taxonomy" id="544581"/>
    <lineage>
        <taxon>Bacteria</taxon>
        <taxon>Bacillati</taxon>
        <taxon>Actinomycetota</taxon>
        <taxon>Actinomycetes</taxon>
        <taxon>Actinomycetales</taxon>
        <taxon>Actinomycetaceae</taxon>
        <taxon>Actinomyces</taxon>
    </lineage>
</organism>
<dbReference type="Pfam" id="PF13432">
    <property type="entry name" value="TPR_16"/>
    <property type="match status" value="1"/>
</dbReference>
<dbReference type="SMART" id="SM00386">
    <property type="entry name" value="HAT"/>
    <property type="match status" value="3"/>
</dbReference>
<dbReference type="SUPFAM" id="SSF81901">
    <property type="entry name" value="HCP-like"/>
    <property type="match status" value="1"/>
</dbReference>
<evidence type="ECO:0000313" key="1">
    <source>
        <dbReference type="EMBL" id="TQD42253.1"/>
    </source>
</evidence>
<name>A0A508A0M7_9ACTO</name>
<dbReference type="InterPro" id="IPR011990">
    <property type="entry name" value="TPR-like_helical_dom_sf"/>
</dbReference>
<dbReference type="InterPro" id="IPR003107">
    <property type="entry name" value="HAT"/>
</dbReference>
<gene>
    <name evidence="1" type="ORF">FK256_10685</name>
</gene>
<dbReference type="PANTHER" id="PTHR26312:SF87">
    <property type="entry name" value="TETRATRICOPEPTIDE REPEAT PROTEIN 5"/>
    <property type="match status" value="1"/>
</dbReference>
<dbReference type="GO" id="GO:0006396">
    <property type="term" value="P:RNA processing"/>
    <property type="evidence" value="ECO:0007669"/>
    <property type="project" value="InterPro"/>
</dbReference>
<dbReference type="RefSeq" id="WP_170197952.1">
    <property type="nucleotide sequence ID" value="NZ_VICB01000018.1"/>
</dbReference>
<sequence>MSVEVAMLSRKPQKAVHPTDPGQSGWWLLAPACGAVVGAAIPYLGTLGPKWAAACMALNAIGGITATTPQLREWLSARFHRQQITDTAGVLKNGIGNKYLSHKDLYSLRVHRSDRKDITDFVHRDIQDQLVEHLRNRIPVLIEGTSMAGKTRLAIETIRSQWPNTYCWFPLGPGDIEKLLNSNQQPPPESIIILDDLDRFLSNQSLTLGQLNRWVNNSCIIVATMMHSQYVKHSDRSNEKVVGWDVVNRFERLTLSPSLSTKELNDVRLTSYANQLSQIKNVGLGPLLGCAEAVRSKFADELNKHSQCGALIKAAADWRRIGLGPASRDQLTSLSLSHKDDVWETVDWDDTWKEATRLINHTTPLLRQVGEDQWEVLDTIADEADWKISERTFATLQNITLSAQQTGQSAFTMLIEGASPSSTNAMFQRAIDATPEIDATVLGAYAIFLHTVRGDVDQAEQMYQRAIDADPTNANILGAYATFLKNIRGDMDQAEQMYQRAIDADPHHANNLGNYAIFLHTVRGDTDQAEQMYQRAIDADPYDAISLGNYAQLLFAKSADMKAISLAEKAITLASDEERPLLAECHFYLFAHSPEHRKESGGVLKTLLADGVTTGDWSFEMNLERVRREEDPRLELLEAVAQALGDGDTSRLDAFEEWRDL</sequence>
<dbReference type="AlphaFoldDB" id="A0A508A0M7"/>
<dbReference type="Proteomes" id="UP000319010">
    <property type="component" value="Unassembled WGS sequence"/>
</dbReference>
<reference evidence="1 2" key="1">
    <citation type="submission" date="2019-06" db="EMBL/GenBank/DDBJ databases">
        <title>Draft genome sequence of Actinomyces johnsonii CCUG 34287T.</title>
        <authorList>
            <person name="Salva-Serra F."/>
            <person name="Cardew S."/>
            <person name="Moore E."/>
        </authorList>
    </citation>
    <scope>NUCLEOTIDE SEQUENCE [LARGE SCALE GENOMIC DNA]</scope>
    <source>
        <strain evidence="1 2">CCUG 34287</strain>
    </source>
</reference>
<comment type="caution">
    <text evidence="1">The sequence shown here is derived from an EMBL/GenBank/DDBJ whole genome shotgun (WGS) entry which is preliminary data.</text>
</comment>
<evidence type="ECO:0000313" key="2">
    <source>
        <dbReference type="Proteomes" id="UP000319010"/>
    </source>
</evidence>